<gene>
    <name evidence="1" type="ORF">MBAV_006291</name>
</gene>
<protein>
    <submittedName>
        <fullName evidence="1">Uncharacterized protein</fullName>
    </submittedName>
</protein>
<comment type="caution">
    <text evidence="1">The sequence shown here is derived from an EMBL/GenBank/DDBJ whole genome shotgun (WGS) entry which is preliminary data.</text>
</comment>
<dbReference type="Proteomes" id="UP000033423">
    <property type="component" value="Unassembled WGS sequence"/>
</dbReference>
<name>A0A0F3GI67_9BACT</name>
<dbReference type="EMBL" id="LACI01002656">
    <property type="protein sequence ID" value="KJU81522.1"/>
    <property type="molecule type" value="Genomic_DNA"/>
</dbReference>
<dbReference type="AlphaFoldDB" id="A0A0F3GI67"/>
<evidence type="ECO:0000313" key="2">
    <source>
        <dbReference type="Proteomes" id="UP000033423"/>
    </source>
</evidence>
<keyword evidence="2" id="KW-1185">Reference proteome</keyword>
<reference evidence="1 2" key="1">
    <citation type="submission" date="2015-02" db="EMBL/GenBank/DDBJ databases">
        <title>Single-cell genomics of uncultivated deep-branching MTB reveals a conserved set of magnetosome genes.</title>
        <authorList>
            <person name="Kolinko S."/>
            <person name="Richter M."/>
            <person name="Glockner F.O."/>
            <person name="Brachmann A."/>
            <person name="Schuler D."/>
        </authorList>
    </citation>
    <scope>NUCLEOTIDE SEQUENCE [LARGE SCALE GENOMIC DNA]</scope>
    <source>
        <strain evidence="1">TM-1</strain>
    </source>
</reference>
<evidence type="ECO:0000313" key="1">
    <source>
        <dbReference type="EMBL" id="KJU81522.1"/>
    </source>
</evidence>
<accession>A0A0F3GI67</accession>
<sequence length="53" mass="5700">MPVSPVRHTGTLSRKGKTPLMLSMPLRSYPKRNSLIGSGSLTNLRGVCSCLLS</sequence>
<proteinExistence type="predicted"/>
<organism evidence="1 2">
    <name type="scientific">Candidatus Magnetobacterium bavaricum</name>
    <dbReference type="NCBI Taxonomy" id="29290"/>
    <lineage>
        <taxon>Bacteria</taxon>
        <taxon>Pseudomonadati</taxon>
        <taxon>Nitrospirota</taxon>
        <taxon>Thermodesulfovibrionia</taxon>
        <taxon>Thermodesulfovibrionales</taxon>
        <taxon>Candidatus Magnetobacteriaceae</taxon>
        <taxon>Candidatus Magnetobacterium</taxon>
    </lineage>
</organism>